<evidence type="ECO:0000256" key="7">
    <source>
        <dbReference type="ARBA" id="ARBA00022692"/>
    </source>
</evidence>
<evidence type="ECO:0000256" key="13">
    <source>
        <dbReference type="ARBA" id="ARBA00023128"/>
    </source>
</evidence>
<feature type="domain" description="Cytochrome b/b6 C-terminal region profile" evidence="16">
    <location>
        <begin position="2"/>
        <end position="62"/>
    </location>
</feature>
<keyword evidence="8" id="KW-0479">Metal-binding</keyword>
<keyword evidence="9" id="KW-0999">Mitochondrion inner membrane</keyword>
<evidence type="ECO:0000256" key="12">
    <source>
        <dbReference type="ARBA" id="ARBA00023004"/>
    </source>
</evidence>
<dbReference type="InterPro" id="IPR016174">
    <property type="entry name" value="Di-haem_cyt_TM"/>
</dbReference>
<evidence type="ECO:0000256" key="14">
    <source>
        <dbReference type="ARBA" id="ARBA00023136"/>
    </source>
</evidence>
<name>A0A0K0LCK7_9SCOR</name>
<evidence type="ECO:0000313" key="17">
    <source>
        <dbReference type="EMBL" id="AIX87773.1"/>
    </source>
</evidence>
<dbReference type="GO" id="GO:0009055">
    <property type="term" value="F:electron transfer activity"/>
    <property type="evidence" value="ECO:0007669"/>
    <property type="project" value="InterPro"/>
</dbReference>
<sequence length="62" mass="6980">LGVKRDYDKAPFHPYFSLKDLLGVLLLFLLLIRISLLKPNLFIGPGKLYSGKSFSNSCTYST</sequence>
<feature type="transmembrane region" description="Helical" evidence="15">
    <location>
        <begin position="12"/>
        <end position="32"/>
    </location>
</feature>
<evidence type="ECO:0000259" key="16">
    <source>
        <dbReference type="PROSITE" id="PS51003"/>
    </source>
</evidence>
<dbReference type="GO" id="GO:0005743">
    <property type="term" value="C:mitochondrial inner membrane"/>
    <property type="evidence" value="ECO:0007669"/>
    <property type="project" value="UniProtKB-SubCell"/>
</dbReference>
<dbReference type="GO" id="GO:0046872">
    <property type="term" value="F:metal ion binding"/>
    <property type="evidence" value="ECO:0007669"/>
    <property type="project" value="UniProtKB-KW"/>
</dbReference>
<evidence type="ECO:0000256" key="9">
    <source>
        <dbReference type="ARBA" id="ARBA00022792"/>
    </source>
</evidence>
<evidence type="ECO:0000256" key="1">
    <source>
        <dbReference type="ARBA" id="ARBA00004448"/>
    </source>
</evidence>
<keyword evidence="12" id="KW-0408">Iron</keyword>
<protein>
    <recommendedName>
        <fullName evidence="3">Cytochrome b</fullName>
    </recommendedName>
</protein>
<dbReference type="InterPro" id="IPR027387">
    <property type="entry name" value="Cytb/b6-like_sf"/>
</dbReference>
<dbReference type="PROSITE" id="PS51003">
    <property type="entry name" value="CYTB_CTER"/>
    <property type="match status" value="1"/>
</dbReference>
<keyword evidence="6" id="KW-0679">Respiratory chain</keyword>
<evidence type="ECO:0000256" key="15">
    <source>
        <dbReference type="SAM" id="Phobius"/>
    </source>
</evidence>
<evidence type="ECO:0000256" key="2">
    <source>
        <dbReference type="ARBA" id="ARBA00011649"/>
    </source>
</evidence>
<keyword evidence="10" id="KW-0249">Electron transport</keyword>
<keyword evidence="5" id="KW-0349">Heme</keyword>
<organism evidence="17">
    <name type="scientific">Androctonus bicolor</name>
    <dbReference type="NCBI Taxonomy" id="748906"/>
    <lineage>
        <taxon>Eukaryota</taxon>
        <taxon>Metazoa</taxon>
        <taxon>Ecdysozoa</taxon>
        <taxon>Arthropoda</taxon>
        <taxon>Chelicerata</taxon>
        <taxon>Arachnida</taxon>
        <taxon>Scorpiones</taxon>
        <taxon>Buthida</taxon>
        <taxon>Buthoidea</taxon>
        <taxon>Buthidae</taxon>
        <taxon>Androctonus</taxon>
    </lineage>
</organism>
<evidence type="ECO:0000256" key="4">
    <source>
        <dbReference type="ARBA" id="ARBA00022448"/>
    </source>
</evidence>
<evidence type="ECO:0000256" key="10">
    <source>
        <dbReference type="ARBA" id="ARBA00022982"/>
    </source>
</evidence>
<accession>A0A0K0LCK7</accession>
<evidence type="ECO:0000256" key="5">
    <source>
        <dbReference type="ARBA" id="ARBA00022617"/>
    </source>
</evidence>
<dbReference type="SUPFAM" id="SSF81342">
    <property type="entry name" value="Transmembrane di-heme cytochromes"/>
    <property type="match status" value="1"/>
</dbReference>
<dbReference type="EMBL" id="KJ787580">
    <property type="protein sequence ID" value="AIX87773.1"/>
    <property type="molecule type" value="mRNA"/>
</dbReference>
<evidence type="ECO:0000256" key="3">
    <source>
        <dbReference type="ARBA" id="ARBA00013531"/>
    </source>
</evidence>
<keyword evidence="13" id="KW-0496">Mitochondrion</keyword>
<reference evidence="17" key="1">
    <citation type="journal article" date="2015" name="J. Proteomics">
        <title>Unique diversity of the venom peptides from the scorpion Androctonus bicolor revealed by transcriptomic and proteomic analysis.</title>
        <authorList>
            <person name="Zhang L."/>
            <person name="Shi W."/>
            <person name="Zeng X.C."/>
            <person name="Ge F."/>
            <person name="Yang M."/>
            <person name="Nie Y."/>
            <person name="Bao A."/>
            <person name="Wu S."/>
            <person name="E G."/>
        </authorList>
    </citation>
    <scope>NUCLEOTIDE SEQUENCE</scope>
</reference>
<keyword evidence="7 15" id="KW-0812">Transmembrane</keyword>
<dbReference type="Gene3D" id="1.20.810.10">
    <property type="entry name" value="Cytochrome Bc1 Complex, Chain C"/>
    <property type="match status" value="1"/>
</dbReference>
<keyword evidence="4" id="KW-0813">Transport</keyword>
<comment type="subcellular location">
    <subcellularLocation>
        <location evidence="1">Mitochondrion inner membrane</location>
        <topology evidence="1">Multi-pass membrane protein</topology>
    </subcellularLocation>
</comment>
<evidence type="ECO:0000256" key="11">
    <source>
        <dbReference type="ARBA" id="ARBA00022989"/>
    </source>
</evidence>
<evidence type="ECO:0000256" key="6">
    <source>
        <dbReference type="ARBA" id="ARBA00022660"/>
    </source>
</evidence>
<evidence type="ECO:0000256" key="8">
    <source>
        <dbReference type="ARBA" id="ARBA00022723"/>
    </source>
</evidence>
<dbReference type="GO" id="GO:0016491">
    <property type="term" value="F:oxidoreductase activity"/>
    <property type="evidence" value="ECO:0007669"/>
    <property type="project" value="UniProtKB-UniRule"/>
</dbReference>
<keyword evidence="14 15" id="KW-0472">Membrane</keyword>
<proteinExistence type="evidence at transcript level"/>
<feature type="non-terminal residue" evidence="17">
    <location>
        <position position="1"/>
    </location>
</feature>
<dbReference type="InterPro" id="IPR005798">
    <property type="entry name" value="Cyt_b/b6_C"/>
</dbReference>
<comment type="subunit">
    <text evidence="2">The main subunits of complex b-c1 are: cytochrome b, cytochrome c1 and the Rieske protein.</text>
</comment>
<dbReference type="GO" id="GO:0022904">
    <property type="term" value="P:respiratory electron transport chain"/>
    <property type="evidence" value="ECO:0007669"/>
    <property type="project" value="InterPro"/>
</dbReference>
<dbReference type="AlphaFoldDB" id="A0A0K0LCK7"/>
<keyword evidence="11 15" id="KW-1133">Transmembrane helix</keyword>